<feature type="domain" description="HMA" evidence="15">
    <location>
        <begin position="150"/>
        <end position="216"/>
    </location>
</feature>
<proteinExistence type="inferred from homology"/>
<dbReference type="Proteomes" id="UP001179952">
    <property type="component" value="Unassembled WGS sequence"/>
</dbReference>
<dbReference type="GO" id="GO:0005524">
    <property type="term" value="F:ATP binding"/>
    <property type="evidence" value="ECO:0007669"/>
    <property type="project" value="InterPro"/>
</dbReference>
<feature type="transmembrane region" description="Helical" evidence="14">
    <location>
        <begin position="423"/>
        <end position="440"/>
    </location>
</feature>
<keyword evidence="9" id="KW-0186">Copper</keyword>
<dbReference type="PROSITE" id="PS01047">
    <property type="entry name" value="HMA_1"/>
    <property type="match status" value="2"/>
</dbReference>
<feature type="transmembrane region" description="Helical" evidence="14">
    <location>
        <begin position="916"/>
        <end position="938"/>
    </location>
</feature>
<dbReference type="SUPFAM" id="SSF55008">
    <property type="entry name" value="HMA, heavy metal-associated domain"/>
    <property type="match status" value="3"/>
</dbReference>
<reference evidence="16" key="2">
    <citation type="submission" date="2023-06" db="EMBL/GenBank/DDBJ databases">
        <authorList>
            <person name="Ma L."/>
            <person name="Liu K.-W."/>
            <person name="Li Z."/>
            <person name="Hsiao Y.-Y."/>
            <person name="Qi Y."/>
            <person name="Fu T."/>
            <person name="Tang G."/>
            <person name="Zhang D."/>
            <person name="Sun W.-H."/>
            <person name="Liu D.-K."/>
            <person name="Li Y."/>
            <person name="Chen G.-Z."/>
            <person name="Liu X.-D."/>
            <person name="Liao X.-Y."/>
            <person name="Jiang Y.-T."/>
            <person name="Yu X."/>
            <person name="Hao Y."/>
            <person name="Huang J."/>
            <person name="Zhao X.-W."/>
            <person name="Ke S."/>
            <person name="Chen Y.-Y."/>
            <person name="Wu W.-L."/>
            <person name="Hsu J.-L."/>
            <person name="Lin Y.-F."/>
            <person name="Huang M.-D."/>
            <person name="Li C.-Y."/>
            <person name="Huang L."/>
            <person name="Wang Z.-W."/>
            <person name="Zhao X."/>
            <person name="Zhong W.-Y."/>
            <person name="Peng D.-H."/>
            <person name="Ahmad S."/>
            <person name="Lan S."/>
            <person name="Zhang J.-S."/>
            <person name="Tsai W.-C."/>
            <person name="Van De Peer Y."/>
            <person name="Liu Z.-J."/>
        </authorList>
    </citation>
    <scope>NUCLEOTIDE SEQUENCE</scope>
    <source>
        <strain evidence="16">SCP</strain>
        <tissue evidence="16">Leaves</tissue>
    </source>
</reference>
<dbReference type="SUPFAM" id="SSF81665">
    <property type="entry name" value="Calcium ATPase, transmembrane domain M"/>
    <property type="match status" value="1"/>
</dbReference>
<dbReference type="GO" id="GO:0005507">
    <property type="term" value="F:copper ion binding"/>
    <property type="evidence" value="ECO:0007669"/>
    <property type="project" value="InterPro"/>
</dbReference>
<feature type="domain" description="HMA" evidence="15">
    <location>
        <begin position="68"/>
        <end position="134"/>
    </location>
</feature>
<dbReference type="SUPFAM" id="SSF81653">
    <property type="entry name" value="Calcium ATPase, transduction domain A"/>
    <property type="match status" value="1"/>
</dbReference>
<evidence type="ECO:0000256" key="14">
    <source>
        <dbReference type="SAM" id="Phobius"/>
    </source>
</evidence>
<feature type="region of interest" description="Disordered" evidence="13">
    <location>
        <begin position="1"/>
        <end position="38"/>
    </location>
</feature>
<keyword evidence="17" id="KW-1185">Reference proteome</keyword>
<dbReference type="Gene3D" id="3.40.1110.10">
    <property type="entry name" value="Calcium-transporting ATPase, cytoplasmic domain N"/>
    <property type="match status" value="1"/>
</dbReference>
<dbReference type="FunFam" id="3.30.70.100:FF:000005">
    <property type="entry name" value="Copper-exporting P-type ATPase A"/>
    <property type="match status" value="2"/>
</dbReference>
<dbReference type="PRINTS" id="PR00120">
    <property type="entry name" value="HATPASE"/>
</dbReference>
<dbReference type="InterPro" id="IPR006122">
    <property type="entry name" value="HMA_Cu_ion-bd"/>
</dbReference>
<keyword evidence="10" id="KW-0406">Ion transport</keyword>
<evidence type="ECO:0000313" key="16">
    <source>
        <dbReference type="EMBL" id="KAK1280219.1"/>
    </source>
</evidence>
<dbReference type="SUPFAM" id="SSF56784">
    <property type="entry name" value="HAD-like"/>
    <property type="match status" value="1"/>
</dbReference>
<dbReference type="InterPro" id="IPR036163">
    <property type="entry name" value="HMA_dom_sf"/>
</dbReference>
<dbReference type="FunFam" id="3.40.50.1000:FF:000031">
    <property type="entry name" value="Probable copper-transporting ATPase HMA5"/>
    <property type="match status" value="1"/>
</dbReference>
<dbReference type="GO" id="GO:0016020">
    <property type="term" value="C:membrane"/>
    <property type="evidence" value="ECO:0007669"/>
    <property type="project" value="UniProtKB-SubCell"/>
</dbReference>
<evidence type="ECO:0000256" key="1">
    <source>
        <dbReference type="ARBA" id="ARBA00004370"/>
    </source>
</evidence>
<feature type="transmembrane region" description="Helical" evidence="14">
    <location>
        <begin position="312"/>
        <end position="331"/>
    </location>
</feature>
<dbReference type="GO" id="GO:0006811">
    <property type="term" value="P:monoatomic ion transport"/>
    <property type="evidence" value="ECO:0007669"/>
    <property type="project" value="UniProtKB-KW"/>
</dbReference>
<dbReference type="InterPro" id="IPR017969">
    <property type="entry name" value="Heavy-metal-associated_CS"/>
</dbReference>
<keyword evidence="5" id="KW-0479">Metal-binding</keyword>
<protein>
    <recommendedName>
        <fullName evidence="12">Protein HEAVY METAL ATPASE 5</fullName>
    </recommendedName>
</protein>
<dbReference type="FunFam" id="2.70.150.10:FF:000002">
    <property type="entry name" value="Copper-transporting ATPase 1, putative"/>
    <property type="match status" value="1"/>
</dbReference>
<dbReference type="GO" id="GO:0016887">
    <property type="term" value="F:ATP hydrolysis activity"/>
    <property type="evidence" value="ECO:0007669"/>
    <property type="project" value="InterPro"/>
</dbReference>
<organism evidence="16 17">
    <name type="scientific">Acorus gramineus</name>
    <name type="common">Dwarf sweet flag</name>
    <dbReference type="NCBI Taxonomy" id="55184"/>
    <lineage>
        <taxon>Eukaryota</taxon>
        <taxon>Viridiplantae</taxon>
        <taxon>Streptophyta</taxon>
        <taxon>Embryophyta</taxon>
        <taxon>Tracheophyta</taxon>
        <taxon>Spermatophyta</taxon>
        <taxon>Magnoliopsida</taxon>
        <taxon>Liliopsida</taxon>
        <taxon>Acoraceae</taxon>
        <taxon>Acorus</taxon>
    </lineage>
</organism>
<evidence type="ECO:0000256" key="3">
    <source>
        <dbReference type="ARBA" id="ARBA00022448"/>
    </source>
</evidence>
<keyword evidence="6" id="KW-0677">Repeat</keyword>
<dbReference type="PANTHER" id="PTHR46594:SF6">
    <property type="entry name" value="COPPER-TRANSPORTING ATPASE RAN1"/>
    <property type="match status" value="1"/>
</dbReference>
<dbReference type="InterPro" id="IPR059000">
    <property type="entry name" value="ATPase_P-type_domA"/>
</dbReference>
<dbReference type="CDD" id="cd00371">
    <property type="entry name" value="HMA"/>
    <property type="match status" value="2"/>
</dbReference>
<dbReference type="EMBL" id="JAUJYN010000001">
    <property type="protein sequence ID" value="KAK1280219.1"/>
    <property type="molecule type" value="Genomic_DNA"/>
</dbReference>
<keyword evidence="4 14" id="KW-0812">Transmembrane</keyword>
<gene>
    <name evidence="16" type="ORF">QJS04_geneDACA014901</name>
</gene>
<reference evidence="16" key="1">
    <citation type="journal article" date="2023" name="Nat. Commun.">
        <title>Diploid and tetraploid genomes of Acorus and the evolution of monocots.</title>
        <authorList>
            <person name="Ma L."/>
            <person name="Liu K.W."/>
            <person name="Li Z."/>
            <person name="Hsiao Y.Y."/>
            <person name="Qi Y."/>
            <person name="Fu T."/>
            <person name="Tang G.D."/>
            <person name="Zhang D."/>
            <person name="Sun W.H."/>
            <person name="Liu D.K."/>
            <person name="Li Y."/>
            <person name="Chen G.Z."/>
            <person name="Liu X.D."/>
            <person name="Liao X.Y."/>
            <person name="Jiang Y.T."/>
            <person name="Yu X."/>
            <person name="Hao Y."/>
            <person name="Huang J."/>
            <person name="Zhao X.W."/>
            <person name="Ke S."/>
            <person name="Chen Y.Y."/>
            <person name="Wu W.L."/>
            <person name="Hsu J.L."/>
            <person name="Lin Y.F."/>
            <person name="Huang M.D."/>
            <person name="Li C.Y."/>
            <person name="Huang L."/>
            <person name="Wang Z.W."/>
            <person name="Zhao X."/>
            <person name="Zhong W.Y."/>
            <person name="Peng D.H."/>
            <person name="Ahmad S."/>
            <person name="Lan S."/>
            <person name="Zhang J.S."/>
            <person name="Tsai W.C."/>
            <person name="Van de Peer Y."/>
            <person name="Liu Z.J."/>
        </authorList>
    </citation>
    <scope>NUCLEOTIDE SEQUENCE</scope>
    <source>
        <strain evidence="16">SCP</strain>
    </source>
</reference>
<evidence type="ECO:0000256" key="9">
    <source>
        <dbReference type="ARBA" id="ARBA00023008"/>
    </source>
</evidence>
<evidence type="ECO:0000256" key="5">
    <source>
        <dbReference type="ARBA" id="ARBA00022723"/>
    </source>
</evidence>
<feature type="transmembrane region" description="Helical" evidence="14">
    <location>
        <begin position="343"/>
        <end position="368"/>
    </location>
</feature>
<evidence type="ECO:0000256" key="8">
    <source>
        <dbReference type="ARBA" id="ARBA00022989"/>
    </source>
</evidence>
<evidence type="ECO:0000256" key="7">
    <source>
        <dbReference type="ARBA" id="ARBA00022967"/>
    </source>
</evidence>
<sequence>MAPPRLRDVQMSSPPPPSTTTTSGGGFRSQRTISARDVEDDLEEVRLLDSYDDLEASSRGVAEEQGMRTIRVRVTGMTCSACSNSVEAAVSGVRGVARASVSLLQNRAEVVFDPEIAKEEDIKNAIEDAGFDAEVLPESIIVHVKSQKTLTGQFRIGGMTCAACVNSVEGILRKLPGIKRAVVALATSLGEVEYDPTLTSKDDIVQAIEDAGFEAEIIQSSEQDKIFLGVDGLFSEMDVQLLGSILRDMRGVKQFTIDKILPQVEVAFDPEVVGLRSIVDAIERLSNGKLKANVHNPYSRMSSNDMEESSKMFRLFFSSLLLSIPVFFIRMVCPHIPRISSLLLVRCGPFLLSDLLKWGLVSAVQFVIGKRFYVAAYRALRHGSTNMDVLIVLGTSASYFYSVYALLYGAFTGFWSPTYFETSAMIITFVLFGKYLEVVAKGKTSDAIKKLVELAPATALLLVKDAEGKSVQEREIDALLIQPGDVLKVLPGSKVPADGVVVWGTSYVDESMVTGESSPILKEVASTVIGGTINLHGALHIQATRVGSSTVLSQIISLVETAQMSKAPIQKLADFIASIFVPVIVVMSLLTFFGWFLCGTFGVYPEAWLSENGNCFIFSLMFSISVMVIACPCALGLATPTAVMGKASVTNAKVFTKMELGDFLTLVASAEASSEHPLARAIVDYAYHFHFFGKLATVKDAKNHVKDAKFSEWLLDVSDFSALPGRGVQCVINGERVLVGNRRLLTDNGVTIPTDAETFLVGLEESAKTGILVAYNNILTGVLGVADPLKREAAVVIEGLKKMGVQPVMVTGDNWRTAGAVAKEVGIKDVRAEVMPAGKADIIRSLQKDGSVVAMVGDGINDSPALAAADVGMAIGAGTDIAIEAADYVLMRNSLEDVITAIDLSRKTFTRIRWNYVFAMAYNIIAIPIAAGVLFPLAKIKLPPWLAGTCMALSSGRLTRSGAVALAPEAPASSSLETLFMAHYGTVVIIQAGGTMKAEASPCVVVSSVFKPPCLDSSSCKATCIKYDGAFDGGCGGGSDPQCFCYKRSC</sequence>
<name>A0AAV9BW95_ACOGR</name>
<dbReference type="Gene3D" id="3.30.70.100">
    <property type="match status" value="2"/>
</dbReference>
<feature type="transmembrane region" description="Helical" evidence="14">
    <location>
        <begin position="616"/>
        <end position="638"/>
    </location>
</feature>
<dbReference type="PROSITE" id="PS50846">
    <property type="entry name" value="HMA_2"/>
    <property type="match status" value="2"/>
</dbReference>
<dbReference type="PANTHER" id="PTHR46594">
    <property type="entry name" value="P-TYPE CATION-TRANSPORTING ATPASE"/>
    <property type="match status" value="1"/>
</dbReference>
<dbReference type="InterPro" id="IPR023299">
    <property type="entry name" value="ATPase_P-typ_cyto_dom_N"/>
</dbReference>
<dbReference type="SUPFAM" id="SSF57095">
    <property type="entry name" value="Scorpion toxin-like"/>
    <property type="match status" value="1"/>
</dbReference>
<dbReference type="InterPro" id="IPR036574">
    <property type="entry name" value="Scorpion_toxin-like_sf"/>
</dbReference>
<dbReference type="InterPro" id="IPR006121">
    <property type="entry name" value="HMA_dom"/>
</dbReference>
<dbReference type="Pfam" id="PF00403">
    <property type="entry name" value="HMA"/>
    <property type="match status" value="2"/>
</dbReference>
<evidence type="ECO:0000256" key="6">
    <source>
        <dbReference type="ARBA" id="ARBA00022737"/>
    </source>
</evidence>
<keyword evidence="7" id="KW-1278">Translocase</keyword>
<dbReference type="InterPro" id="IPR023298">
    <property type="entry name" value="ATPase_P-typ_TM_dom_sf"/>
</dbReference>
<keyword evidence="8 14" id="KW-1133">Transmembrane helix</keyword>
<evidence type="ECO:0000259" key="15">
    <source>
        <dbReference type="PROSITE" id="PS50846"/>
    </source>
</evidence>
<accession>A0AAV9BW95</accession>
<dbReference type="CDD" id="cd02094">
    <property type="entry name" value="P-type_ATPase_Cu-like"/>
    <property type="match status" value="1"/>
</dbReference>
<comment type="caution">
    <text evidence="16">The sequence shown here is derived from an EMBL/GenBank/DDBJ whole genome shotgun (WGS) entry which is preliminary data.</text>
</comment>
<evidence type="ECO:0000256" key="10">
    <source>
        <dbReference type="ARBA" id="ARBA00023065"/>
    </source>
</evidence>
<dbReference type="Gene3D" id="3.30.30.10">
    <property type="entry name" value="Knottin, scorpion toxin-like"/>
    <property type="match status" value="1"/>
</dbReference>
<evidence type="ECO:0000256" key="4">
    <source>
        <dbReference type="ARBA" id="ARBA00022692"/>
    </source>
</evidence>
<dbReference type="InterPro" id="IPR001757">
    <property type="entry name" value="P_typ_ATPase"/>
</dbReference>
<dbReference type="FunFam" id="3.40.1110.10:FF:000065">
    <property type="entry name" value="Copper-transporting ATPase RAN1"/>
    <property type="match status" value="1"/>
</dbReference>
<dbReference type="NCBIfam" id="TIGR00003">
    <property type="entry name" value="copper ion binding protein"/>
    <property type="match status" value="2"/>
</dbReference>
<dbReference type="InterPro" id="IPR008250">
    <property type="entry name" value="ATPase_P-typ_transduc_dom_A_sf"/>
</dbReference>
<dbReference type="FunFam" id="3.40.1110.10:FF:000038">
    <property type="entry name" value="Copper-exporting P-type ATPase"/>
    <property type="match status" value="1"/>
</dbReference>
<evidence type="ECO:0000256" key="12">
    <source>
        <dbReference type="ARBA" id="ARBA00077729"/>
    </source>
</evidence>
<dbReference type="Pfam" id="PF00702">
    <property type="entry name" value="Hydrolase"/>
    <property type="match status" value="1"/>
</dbReference>
<dbReference type="NCBIfam" id="TIGR01494">
    <property type="entry name" value="ATPase_P-type"/>
    <property type="match status" value="1"/>
</dbReference>
<comment type="similarity">
    <text evidence="2">Belongs to the cation transport ATPase (P-type) (TC 3.A.3) family. Type IB subfamily.</text>
</comment>
<evidence type="ECO:0000256" key="2">
    <source>
        <dbReference type="ARBA" id="ARBA00006024"/>
    </source>
</evidence>
<dbReference type="PRINTS" id="PR00119">
    <property type="entry name" value="CATATPASE"/>
</dbReference>
<feature type="transmembrane region" description="Helical" evidence="14">
    <location>
        <begin position="572"/>
        <end position="596"/>
    </location>
</feature>
<dbReference type="Pfam" id="PF00122">
    <property type="entry name" value="E1-E2_ATPase"/>
    <property type="match status" value="1"/>
</dbReference>
<keyword evidence="11 14" id="KW-0472">Membrane</keyword>
<dbReference type="InterPro" id="IPR023214">
    <property type="entry name" value="HAD_sf"/>
</dbReference>
<dbReference type="InterPro" id="IPR036412">
    <property type="entry name" value="HAD-like_sf"/>
</dbReference>
<dbReference type="Gene3D" id="3.40.50.1000">
    <property type="entry name" value="HAD superfamily/HAD-like"/>
    <property type="match status" value="1"/>
</dbReference>
<comment type="subcellular location">
    <subcellularLocation>
        <location evidence="1">Membrane</location>
    </subcellularLocation>
</comment>
<dbReference type="Gene3D" id="2.70.150.10">
    <property type="entry name" value="Calcium-transporting ATPase, cytoplasmic transduction domain A"/>
    <property type="match status" value="1"/>
</dbReference>
<feature type="transmembrane region" description="Helical" evidence="14">
    <location>
        <begin position="389"/>
        <end position="411"/>
    </location>
</feature>
<evidence type="ECO:0000256" key="11">
    <source>
        <dbReference type="ARBA" id="ARBA00023136"/>
    </source>
</evidence>
<evidence type="ECO:0000313" key="17">
    <source>
        <dbReference type="Proteomes" id="UP001179952"/>
    </source>
</evidence>
<dbReference type="AlphaFoldDB" id="A0AAV9BW95"/>
<evidence type="ECO:0000256" key="13">
    <source>
        <dbReference type="SAM" id="MobiDB-lite"/>
    </source>
</evidence>
<keyword evidence="3" id="KW-0813">Transport</keyword>